<dbReference type="Proteomes" id="UP000450917">
    <property type="component" value="Unassembled WGS sequence"/>
</dbReference>
<evidence type="ECO:0000313" key="1">
    <source>
        <dbReference type="EMBL" id="MUG72071.1"/>
    </source>
</evidence>
<reference evidence="1 2" key="1">
    <citation type="submission" date="2019-11" db="EMBL/GenBank/DDBJ databases">
        <title>Draft genome sequences of five Paenibacillus species of dairy origin.</title>
        <authorList>
            <person name="Olajide A.M."/>
            <person name="Chen S."/>
            <person name="Lapointe G."/>
        </authorList>
    </citation>
    <scope>NUCLEOTIDE SEQUENCE [LARGE SCALE GENOMIC DNA]</scope>
    <source>
        <strain evidence="1 2">2CS3</strain>
    </source>
</reference>
<dbReference type="EMBL" id="WNZX01000012">
    <property type="protein sequence ID" value="MUG72071.1"/>
    <property type="molecule type" value="Genomic_DNA"/>
</dbReference>
<accession>A0A7X3CTU0</accession>
<evidence type="ECO:0000313" key="2">
    <source>
        <dbReference type="Proteomes" id="UP000450917"/>
    </source>
</evidence>
<sequence length="68" mass="7587">MQLSNCSGCGKLQTGRFETLCTDCLKKHIEVSHQIKHYLQLHPGASLIDICQHTGLPLSTVNEIIKRV</sequence>
<name>A0A7X3CTU0_9BACL</name>
<protein>
    <submittedName>
        <fullName evidence="1">Winged helix-turn-helix transcriptional regulator</fullName>
    </submittedName>
</protein>
<dbReference type="RefSeq" id="WP_054795787.1">
    <property type="nucleotide sequence ID" value="NZ_JARTHJ010000347.1"/>
</dbReference>
<organism evidence="1 2">
    <name type="scientific">Paenibacillus validus</name>
    <dbReference type="NCBI Taxonomy" id="44253"/>
    <lineage>
        <taxon>Bacteria</taxon>
        <taxon>Bacillati</taxon>
        <taxon>Bacillota</taxon>
        <taxon>Bacilli</taxon>
        <taxon>Bacillales</taxon>
        <taxon>Paenibacillaceae</taxon>
        <taxon>Paenibacillus</taxon>
    </lineage>
</organism>
<comment type="caution">
    <text evidence="1">The sequence shown here is derived from an EMBL/GenBank/DDBJ whole genome shotgun (WGS) entry which is preliminary data.</text>
</comment>
<keyword evidence="2" id="KW-1185">Reference proteome</keyword>
<gene>
    <name evidence="1" type="ORF">GNP93_15470</name>
</gene>
<dbReference type="AlphaFoldDB" id="A0A7X3CTU0"/>
<proteinExistence type="predicted"/>
<dbReference type="Pfam" id="PF13412">
    <property type="entry name" value="HTH_24"/>
    <property type="match status" value="1"/>
</dbReference>